<dbReference type="HAMAP" id="MF_00047">
    <property type="entry name" value="Dala_Dala_lig"/>
    <property type="match status" value="1"/>
</dbReference>
<dbReference type="GO" id="GO:0008360">
    <property type="term" value="P:regulation of cell shape"/>
    <property type="evidence" value="ECO:0007669"/>
    <property type="project" value="UniProtKB-KW"/>
</dbReference>
<dbReference type="Gene3D" id="3.40.50.20">
    <property type="match status" value="1"/>
</dbReference>
<sequence length="380" mass="40874">MRNTPDNHSDADTADRTVVAVLYGGQSTEHPVSCISAGAIMSHLDPERFTVVPVGITETGAWVPNHLPVPELIEQLKADGSHMPMVQDSADHVQLIIGDKPGEIRYVTGQQTGELYAHVDVVFPVLHGMNGEDGTIQGFLDLIGVPYVGNGVLASAAGMDKVFTKKLAREAGIPVTHELVLSHRRELTAEEEQALGLPVFVKPARGGSSIGISKVNTWDELPQAVDAAFAHDHKVIIESMIVGSEVECGVLQKSDGSLIASLPAMLEGTEDGDEGFYGFDAKYVDNTVSATIPAELDQRTIEEIQRWSITTFEALGCEGLARVDFFATDKGPVFNEINTMPGFTPISMYPQMFQASGVGYGELLSSLIERALVSQRSKIS</sequence>
<feature type="binding site" evidence="25">
    <location>
        <position position="336"/>
    </location>
    <ligand>
        <name>Mg(2+)</name>
        <dbReference type="ChEBI" id="CHEBI:18420"/>
        <label>1</label>
    </ligand>
</feature>
<dbReference type="InterPro" id="IPR016185">
    <property type="entry name" value="PreATP-grasp_dom_sf"/>
</dbReference>
<dbReference type="SUPFAM" id="SSF52440">
    <property type="entry name" value="PreATP-grasp domain"/>
    <property type="match status" value="1"/>
</dbReference>
<feature type="binding site" evidence="24">
    <location>
        <begin position="208"/>
        <end position="209"/>
    </location>
    <ligand>
        <name>ATP</name>
        <dbReference type="ChEBI" id="CHEBI:30616"/>
    </ligand>
</feature>
<feature type="binding site" evidence="24">
    <location>
        <begin position="335"/>
        <end position="336"/>
    </location>
    <ligand>
        <name>ATP</name>
        <dbReference type="ChEBI" id="CHEBI:30616"/>
    </ligand>
</feature>
<keyword evidence="8 22" id="KW-0436">Ligase</keyword>
<evidence type="ECO:0000256" key="4">
    <source>
        <dbReference type="ARBA" id="ARBA00004752"/>
    </source>
</evidence>
<dbReference type="FunFam" id="3.30.1490.20:FF:000007">
    <property type="entry name" value="D-alanine--D-alanine ligase"/>
    <property type="match status" value="1"/>
</dbReference>
<dbReference type="GO" id="GO:0009252">
    <property type="term" value="P:peptidoglycan biosynthetic process"/>
    <property type="evidence" value="ECO:0007669"/>
    <property type="project" value="UniProtKB-UniRule"/>
</dbReference>
<evidence type="ECO:0000256" key="6">
    <source>
        <dbReference type="ARBA" id="ARBA00012216"/>
    </source>
</evidence>
<evidence type="ECO:0000256" key="17">
    <source>
        <dbReference type="ARBA" id="ARBA00047614"/>
    </source>
</evidence>
<dbReference type="RefSeq" id="WP_185770710.1">
    <property type="nucleotide sequence ID" value="NZ_CP046883.1"/>
</dbReference>
<feature type="active site" evidence="23">
    <location>
        <position position="29"/>
    </location>
</feature>
<dbReference type="GO" id="GO:0008716">
    <property type="term" value="F:D-alanine-D-alanine ligase activity"/>
    <property type="evidence" value="ECO:0007669"/>
    <property type="project" value="UniProtKB-UniRule"/>
</dbReference>
<dbReference type="InterPro" id="IPR005905">
    <property type="entry name" value="D_ala_D_ala"/>
</dbReference>
<comment type="pathway">
    <text evidence="4 22">Cell wall biogenesis; peptidoglycan biosynthesis.</text>
</comment>
<dbReference type="GO" id="GO:0005524">
    <property type="term" value="F:ATP binding"/>
    <property type="evidence" value="ECO:0007669"/>
    <property type="project" value="UniProtKB-UniRule"/>
</dbReference>
<dbReference type="GO" id="GO:0071555">
    <property type="term" value="P:cell wall organization"/>
    <property type="evidence" value="ECO:0007669"/>
    <property type="project" value="UniProtKB-KW"/>
</dbReference>
<feature type="active site" evidence="23">
    <location>
        <position position="347"/>
    </location>
</feature>
<evidence type="ECO:0000256" key="24">
    <source>
        <dbReference type="PIRSR" id="PIRSR039102-2"/>
    </source>
</evidence>
<evidence type="ECO:0000256" key="16">
    <source>
        <dbReference type="ARBA" id="ARBA00023316"/>
    </source>
</evidence>
<evidence type="ECO:0000256" key="1">
    <source>
        <dbReference type="ARBA" id="ARBA00001936"/>
    </source>
</evidence>
<evidence type="ECO:0000256" key="19">
    <source>
        <dbReference type="ARBA" id="ARBA00068427"/>
    </source>
</evidence>
<keyword evidence="9 25" id="KW-0479">Metal-binding</keyword>
<evidence type="ECO:0000256" key="23">
    <source>
        <dbReference type="PIRSR" id="PIRSR039102-1"/>
    </source>
</evidence>
<dbReference type="InterPro" id="IPR011127">
    <property type="entry name" value="Dala_Dala_lig_N"/>
</dbReference>
<keyword evidence="11" id="KW-0067">ATP-binding</keyword>
<feature type="binding site" evidence="25">
    <location>
        <position position="336"/>
    </location>
    <ligand>
        <name>Mg(2+)</name>
        <dbReference type="ChEBI" id="CHEBI:18420"/>
        <label>2</label>
    </ligand>
</feature>
<feature type="binding site" evidence="24">
    <location>
        <begin position="238"/>
        <end position="245"/>
    </location>
    <ligand>
        <name>ATP</name>
        <dbReference type="ChEBI" id="CHEBI:30616"/>
    </ligand>
</feature>
<dbReference type="PANTHER" id="PTHR23132:SF25">
    <property type="entry name" value="D-ALANINE--D-ALANINE LIGASE A"/>
    <property type="match status" value="1"/>
</dbReference>
<evidence type="ECO:0000256" key="18">
    <source>
        <dbReference type="ARBA" id="ARBA00060592"/>
    </source>
</evidence>
<dbReference type="NCBIfam" id="NF002528">
    <property type="entry name" value="PRK01966.1-4"/>
    <property type="match status" value="1"/>
</dbReference>
<evidence type="ECO:0000256" key="9">
    <source>
        <dbReference type="ARBA" id="ARBA00022723"/>
    </source>
</evidence>
<feature type="binding site" evidence="24">
    <location>
        <position position="161"/>
    </location>
    <ligand>
        <name>ATP</name>
        <dbReference type="ChEBI" id="CHEBI:30616"/>
    </ligand>
</feature>
<comment type="catalytic activity">
    <reaction evidence="17 22">
        <text>2 D-alanine + ATP = D-alanyl-D-alanine + ADP + phosphate + H(+)</text>
        <dbReference type="Rhea" id="RHEA:11224"/>
        <dbReference type="ChEBI" id="CHEBI:15378"/>
        <dbReference type="ChEBI" id="CHEBI:30616"/>
        <dbReference type="ChEBI" id="CHEBI:43474"/>
        <dbReference type="ChEBI" id="CHEBI:57416"/>
        <dbReference type="ChEBI" id="CHEBI:57822"/>
        <dbReference type="ChEBI" id="CHEBI:456216"/>
        <dbReference type="EC" id="6.3.2.4"/>
    </reaction>
</comment>
<keyword evidence="13 22" id="KW-0133">Cell shape</keyword>
<keyword evidence="10 24" id="KW-0547">Nucleotide-binding</keyword>
<feature type="binding site" evidence="24">
    <location>
        <begin position="200"/>
        <end position="202"/>
    </location>
    <ligand>
        <name>ATP</name>
        <dbReference type="ChEBI" id="CHEBI:30616"/>
    </ligand>
</feature>
<reference evidence="26 27" key="1">
    <citation type="submission" date="2019-12" db="EMBL/GenBank/DDBJ databases">
        <title>Corynebacterium sp. nov., isolated from feces of the Anser Albifrons in China.</title>
        <authorList>
            <person name="Liu Q."/>
        </authorList>
    </citation>
    <scope>NUCLEOTIDE SEQUENCE [LARGE SCALE GENOMIC DNA]</scope>
    <source>
        <strain evidence="26 27">23H37-10</strain>
    </source>
</reference>
<organism evidence="26 27">
    <name type="scientific">Corynebacterium anserum</name>
    <dbReference type="NCBI Taxonomy" id="2684406"/>
    <lineage>
        <taxon>Bacteria</taxon>
        <taxon>Bacillati</taxon>
        <taxon>Actinomycetota</taxon>
        <taxon>Actinomycetes</taxon>
        <taxon>Mycobacteriales</taxon>
        <taxon>Corynebacteriaceae</taxon>
        <taxon>Corynebacterium</taxon>
    </lineage>
</organism>
<keyword evidence="15 25" id="KW-0464">Manganese</keyword>
<dbReference type="UniPathway" id="UPA00219"/>
<dbReference type="EC" id="6.3.2.4" evidence="6 22"/>
<comment type="pathway">
    <text evidence="18">Glycan biosynthesis.</text>
</comment>
<dbReference type="Gene3D" id="3.30.1490.20">
    <property type="entry name" value="ATP-grasp fold, A domain"/>
    <property type="match status" value="1"/>
</dbReference>
<dbReference type="PANTHER" id="PTHR23132">
    <property type="entry name" value="D-ALANINE--D-ALANINE LIGASE"/>
    <property type="match status" value="1"/>
</dbReference>
<evidence type="ECO:0000256" key="21">
    <source>
        <dbReference type="ARBA" id="ARBA00077154"/>
    </source>
</evidence>
<dbReference type="GO" id="GO:0046872">
    <property type="term" value="F:metal ion binding"/>
    <property type="evidence" value="ECO:0007669"/>
    <property type="project" value="UniProtKB-KW"/>
</dbReference>
<dbReference type="NCBIfam" id="TIGR01205">
    <property type="entry name" value="D_ala_D_alaTIGR"/>
    <property type="match status" value="1"/>
</dbReference>
<keyword evidence="27" id="KW-1185">Reference proteome</keyword>
<comment type="function">
    <text evidence="2 22">Cell wall formation.</text>
</comment>
<dbReference type="NCBIfam" id="NF002378">
    <property type="entry name" value="PRK01372.1"/>
    <property type="match status" value="1"/>
</dbReference>
<evidence type="ECO:0000256" key="10">
    <source>
        <dbReference type="ARBA" id="ARBA00022741"/>
    </source>
</evidence>
<evidence type="ECO:0000256" key="7">
    <source>
        <dbReference type="ARBA" id="ARBA00022490"/>
    </source>
</evidence>
<keyword evidence="16 22" id="KW-0961">Cell wall biogenesis/degradation</keyword>
<comment type="similarity">
    <text evidence="5 22">Belongs to the D-alanine--D-alanine ligase family.</text>
</comment>
<accession>A0A7G7YR50</accession>
<feature type="binding site" evidence="25">
    <location>
        <position position="338"/>
    </location>
    <ligand>
        <name>Mg(2+)</name>
        <dbReference type="ChEBI" id="CHEBI:18420"/>
        <label>2</label>
    </ligand>
</feature>
<evidence type="ECO:0000256" key="20">
    <source>
        <dbReference type="ARBA" id="ARBA00076288"/>
    </source>
</evidence>
<dbReference type="InterPro" id="IPR011761">
    <property type="entry name" value="ATP-grasp"/>
</dbReference>
<dbReference type="Pfam" id="PF01820">
    <property type="entry name" value="Dala_Dala_lig_N"/>
    <property type="match status" value="1"/>
</dbReference>
<dbReference type="PROSITE" id="PS00843">
    <property type="entry name" value="DALA_DALA_LIGASE_1"/>
    <property type="match status" value="1"/>
</dbReference>
<dbReference type="Pfam" id="PF07478">
    <property type="entry name" value="Dala_Dala_lig_C"/>
    <property type="match status" value="1"/>
</dbReference>
<dbReference type="EMBL" id="CP046883">
    <property type="protein sequence ID" value="QNH96970.1"/>
    <property type="molecule type" value="Genomic_DNA"/>
</dbReference>
<dbReference type="GO" id="GO:0005829">
    <property type="term" value="C:cytosol"/>
    <property type="evidence" value="ECO:0007669"/>
    <property type="project" value="TreeGrafter"/>
</dbReference>
<evidence type="ECO:0000256" key="2">
    <source>
        <dbReference type="ARBA" id="ARBA00003921"/>
    </source>
</evidence>
<evidence type="ECO:0000256" key="3">
    <source>
        <dbReference type="ARBA" id="ARBA00004496"/>
    </source>
</evidence>
<proteinExistence type="inferred from homology"/>
<dbReference type="InterPro" id="IPR013815">
    <property type="entry name" value="ATP_grasp_subdomain_1"/>
</dbReference>
<dbReference type="InterPro" id="IPR011095">
    <property type="entry name" value="Dala_Dala_lig_C"/>
</dbReference>
<evidence type="ECO:0000313" key="26">
    <source>
        <dbReference type="EMBL" id="QNH96970.1"/>
    </source>
</evidence>
<name>A0A7G7YR50_9CORY</name>
<feature type="active site" evidence="23">
    <location>
        <position position="208"/>
    </location>
</feature>
<dbReference type="PIRSF" id="PIRSF039102">
    <property type="entry name" value="Ddl/VanB"/>
    <property type="match status" value="1"/>
</dbReference>
<comment type="subcellular location">
    <subcellularLocation>
        <location evidence="3 22">Cytoplasm</location>
    </subcellularLocation>
</comment>
<gene>
    <name evidence="22" type="primary">ddl</name>
    <name evidence="26" type="ORF">GP473_05635</name>
</gene>
<dbReference type="PROSITE" id="PS50975">
    <property type="entry name" value="ATP_GRASP"/>
    <property type="match status" value="1"/>
</dbReference>
<evidence type="ECO:0000256" key="13">
    <source>
        <dbReference type="ARBA" id="ARBA00022960"/>
    </source>
</evidence>
<keyword evidence="12 25" id="KW-0460">Magnesium</keyword>
<feature type="binding site" evidence="25">
    <location>
        <position position="324"/>
    </location>
    <ligand>
        <name>Mg(2+)</name>
        <dbReference type="ChEBI" id="CHEBI:18420"/>
        <label>1</label>
    </ligand>
</feature>
<dbReference type="Proteomes" id="UP000515275">
    <property type="component" value="Chromosome"/>
</dbReference>
<dbReference type="PROSITE" id="PS00844">
    <property type="entry name" value="DALA_DALA_LIGASE_2"/>
    <property type="match status" value="1"/>
</dbReference>
<protein>
    <recommendedName>
        <fullName evidence="19 22">D-alanine--D-alanine ligase</fullName>
        <ecNumber evidence="6 22">6.3.2.4</ecNumber>
    </recommendedName>
    <alternativeName>
        <fullName evidence="21 22">D-Ala-D-Ala ligase</fullName>
    </alternativeName>
    <alternativeName>
        <fullName evidence="20 22">D-alanylalanine synthetase</fullName>
    </alternativeName>
</protein>
<keyword evidence="14 22" id="KW-0573">Peptidoglycan synthesis</keyword>
<keyword evidence="7 22" id="KW-0963">Cytoplasm</keyword>
<comment type="cofactor">
    <cofactor evidence="25">
        <name>Mg(2+)</name>
        <dbReference type="ChEBI" id="CHEBI:18420"/>
    </cofactor>
    <cofactor evidence="25">
        <name>Mn(2+)</name>
        <dbReference type="ChEBI" id="CHEBI:29035"/>
    </cofactor>
    <text evidence="25">Binds 2 magnesium or manganese ions per subunit.</text>
</comment>
<evidence type="ECO:0000256" key="11">
    <source>
        <dbReference type="ARBA" id="ARBA00022840"/>
    </source>
</evidence>
<evidence type="ECO:0000256" key="15">
    <source>
        <dbReference type="ARBA" id="ARBA00023211"/>
    </source>
</evidence>
<evidence type="ECO:0000256" key="12">
    <source>
        <dbReference type="ARBA" id="ARBA00022842"/>
    </source>
</evidence>
<evidence type="ECO:0000256" key="14">
    <source>
        <dbReference type="ARBA" id="ARBA00022984"/>
    </source>
</evidence>
<evidence type="ECO:0000256" key="5">
    <source>
        <dbReference type="ARBA" id="ARBA00010871"/>
    </source>
</evidence>
<evidence type="ECO:0000256" key="22">
    <source>
        <dbReference type="HAMAP-Rule" id="MF_00047"/>
    </source>
</evidence>
<dbReference type="KEGG" id="cans:GP473_05635"/>
<dbReference type="SUPFAM" id="SSF56059">
    <property type="entry name" value="Glutathione synthetase ATP-binding domain-like"/>
    <property type="match status" value="1"/>
</dbReference>
<evidence type="ECO:0000256" key="8">
    <source>
        <dbReference type="ARBA" id="ARBA00022598"/>
    </source>
</evidence>
<evidence type="ECO:0000256" key="25">
    <source>
        <dbReference type="PIRSR" id="PIRSR039102-3"/>
    </source>
</evidence>
<evidence type="ECO:0000313" key="27">
    <source>
        <dbReference type="Proteomes" id="UP000515275"/>
    </source>
</evidence>
<dbReference type="Gene3D" id="3.30.470.20">
    <property type="entry name" value="ATP-grasp fold, B domain"/>
    <property type="match status" value="1"/>
</dbReference>
<dbReference type="InterPro" id="IPR000291">
    <property type="entry name" value="D-Ala_lig_Van_CS"/>
</dbReference>
<comment type="cofactor">
    <cofactor evidence="1">
        <name>Mn(2+)</name>
        <dbReference type="ChEBI" id="CHEBI:29035"/>
    </cofactor>
</comment>
<dbReference type="AlphaFoldDB" id="A0A7G7YR50"/>